<dbReference type="Proteomes" id="UP000198919">
    <property type="component" value="Unassembled WGS sequence"/>
</dbReference>
<protein>
    <recommendedName>
        <fullName evidence="7">DUF2829 domain-containing protein</fullName>
    </recommendedName>
</protein>
<dbReference type="AlphaFoldDB" id="A0A1I3HVC1"/>
<dbReference type="STRING" id="351675.SAMN05421680_10180"/>
<evidence type="ECO:0000259" key="2">
    <source>
        <dbReference type="Pfam" id="PF25136"/>
    </source>
</evidence>
<organism evidence="4 5">
    <name type="scientific">Xenorhabdus mauleonii</name>
    <dbReference type="NCBI Taxonomy" id="351675"/>
    <lineage>
        <taxon>Bacteria</taxon>
        <taxon>Pseudomonadati</taxon>
        <taxon>Pseudomonadota</taxon>
        <taxon>Gammaproteobacteria</taxon>
        <taxon>Enterobacterales</taxon>
        <taxon>Morganellaceae</taxon>
        <taxon>Xenorhabdus</taxon>
    </lineage>
</organism>
<evidence type="ECO:0000259" key="1">
    <source>
        <dbReference type="Pfam" id="PF11195"/>
    </source>
</evidence>
<reference evidence="4" key="1">
    <citation type="submission" date="2016-10" db="EMBL/GenBank/DDBJ databases">
        <authorList>
            <person name="de Groot N.N."/>
        </authorList>
    </citation>
    <scope>NUCLEOTIDE SEQUENCE [LARGE SCALE GENOMIC DNA]</scope>
    <source>
        <strain evidence="4">DSM 17908</strain>
    </source>
</reference>
<proteinExistence type="predicted"/>
<evidence type="ECO:0000313" key="4">
    <source>
        <dbReference type="EMBL" id="SFI39573.1"/>
    </source>
</evidence>
<accession>A0A1I3HVC1</accession>
<evidence type="ECO:0008006" key="7">
    <source>
        <dbReference type="Google" id="ProtNLM"/>
    </source>
</evidence>
<feature type="domain" description="DUF7823" evidence="2">
    <location>
        <begin position="150"/>
        <end position="255"/>
    </location>
</feature>
<feature type="domain" description="Thoeris anti-defense 2-like" evidence="1">
    <location>
        <begin position="39"/>
        <end position="109"/>
    </location>
</feature>
<keyword evidence="6" id="KW-1185">Reference proteome</keyword>
<evidence type="ECO:0000313" key="5">
    <source>
        <dbReference type="Proteomes" id="UP000198919"/>
    </source>
</evidence>
<dbReference type="EMBL" id="FORG01000001">
    <property type="protein sequence ID" value="SFI39573.1"/>
    <property type="molecule type" value="Genomic_DNA"/>
</dbReference>
<name>A0A1I3HVC1_9GAMM</name>
<dbReference type="Pfam" id="PF25136">
    <property type="entry name" value="DUF7823"/>
    <property type="match status" value="1"/>
</dbReference>
<reference evidence="5" key="2">
    <citation type="submission" date="2016-10" db="EMBL/GenBank/DDBJ databases">
        <authorList>
            <person name="Varghese N."/>
            <person name="Submissions S."/>
        </authorList>
    </citation>
    <scope>NUCLEOTIDE SEQUENCE [LARGE SCALE GENOMIC DNA]</scope>
    <source>
        <strain evidence="5">DSM 17908</strain>
    </source>
</reference>
<dbReference type="InterPro" id="IPR021361">
    <property type="entry name" value="Tad2-like_dom"/>
</dbReference>
<dbReference type="InterPro" id="IPR056725">
    <property type="entry name" value="DUF7823"/>
</dbReference>
<dbReference type="Pfam" id="PF11195">
    <property type="entry name" value="Tad2-like"/>
    <property type="match status" value="1"/>
</dbReference>
<sequence length="257" mass="29681">MSEINKPEIADEKNKVPEHECQFDPDDYQEVKIIAPVGSFSWALIQLKLGNNVSRSSWSKKEQLKFVPRKKIDEGDGDYLAHIDKRNIYGNWEPWQPTQEDLMACDWELFKPKSEDCMMSFELELGTGSFNHGHDWGYIGKGGEWLSGSQSTFGTLTPISNKTVIKQVHAFYWSTYDRFYLIVSSNKDDNSKLLELITQNLSVTVDDVTYFIGFEPPLSDQHNIYTISYGANDVRNLGEVLKKTNEKKTFCLNWRKR</sequence>
<dbReference type="RefSeq" id="WP_092507072.1">
    <property type="nucleotide sequence ID" value="NZ_CAWNQB010000056.1"/>
</dbReference>
<dbReference type="EMBL" id="NITY01000006">
    <property type="protein sequence ID" value="PHM40261.1"/>
    <property type="molecule type" value="Genomic_DNA"/>
</dbReference>
<evidence type="ECO:0000313" key="3">
    <source>
        <dbReference type="EMBL" id="PHM40261.1"/>
    </source>
</evidence>
<gene>
    <name evidence="4" type="ORF">SAMN05421680_10180</name>
    <name evidence="3" type="ORF">Xmau_02017</name>
</gene>
<dbReference type="OrthoDB" id="6444448at2"/>
<evidence type="ECO:0000313" key="6">
    <source>
        <dbReference type="Proteomes" id="UP000224607"/>
    </source>
</evidence>
<dbReference type="Proteomes" id="UP000224607">
    <property type="component" value="Unassembled WGS sequence"/>
</dbReference>
<reference evidence="3 6" key="3">
    <citation type="journal article" date="2017" name="Nat. Microbiol.">
        <title>Natural product diversity associated with the nematode symbionts Photorhabdus and Xenorhabdus.</title>
        <authorList>
            <person name="Tobias N.J."/>
            <person name="Wolff H."/>
            <person name="Djahanschiri B."/>
            <person name="Grundmann F."/>
            <person name="Kronenwerth M."/>
            <person name="Shi Y.M."/>
            <person name="Simonyi S."/>
            <person name="Grun P."/>
            <person name="Shapiro-Ilan D."/>
            <person name="Pidot S.J."/>
            <person name="Stinear T.P."/>
            <person name="Ebersberger I."/>
            <person name="Bode H.B."/>
        </authorList>
    </citation>
    <scope>NUCLEOTIDE SEQUENCE [LARGE SCALE GENOMIC DNA]</scope>
    <source>
        <strain evidence="3 6">DSM 17908</strain>
    </source>
</reference>